<dbReference type="VEuPathDB" id="FungiDB:VP01_13980g1"/>
<sequence length="151" mass="17100">SHYLITNLASFTHWITAVADLGKDQVNAGLQLKMESPGVAENRATAAVEAQNHLLSVEVARNASSSRRQIRENSNNSDHEVSPSVFEDSINLYMEKLYKKHLPNKKYDSQFPVFIDPCNPNRYILLTMGAVQTWAHALVSSLHFIFWLLIF</sequence>
<evidence type="ECO:0000313" key="1">
    <source>
        <dbReference type="EMBL" id="KNZ61460.1"/>
    </source>
</evidence>
<name>A0A0L6VMX4_9BASI</name>
<dbReference type="STRING" id="27349.A0A0L6VMX4"/>
<proteinExistence type="predicted"/>
<evidence type="ECO:0000313" key="2">
    <source>
        <dbReference type="Proteomes" id="UP000037035"/>
    </source>
</evidence>
<feature type="non-terminal residue" evidence="1">
    <location>
        <position position="1"/>
    </location>
</feature>
<dbReference type="EMBL" id="LAVV01004421">
    <property type="protein sequence ID" value="KNZ61460.1"/>
    <property type="molecule type" value="Genomic_DNA"/>
</dbReference>
<dbReference type="Proteomes" id="UP000037035">
    <property type="component" value="Unassembled WGS sequence"/>
</dbReference>
<protein>
    <submittedName>
        <fullName evidence="1">Uncharacterized protein</fullName>
    </submittedName>
</protein>
<comment type="caution">
    <text evidence="1">The sequence shown here is derived from an EMBL/GenBank/DDBJ whole genome shotgun (WGS) entry which is preliminary data.</text>
</comment>
<reference evidence="1 2" key="1">
    <citation type="submission" date="2015-08" db="EMBL/GenBank/DDBJ databases">
        <title>Next Generation Sequencing and Analysis of the Genome of Puccinia sorghi L Schw, the Causal Agent of Maize Common Rust.</title>
        <authorList>
            <person name="Rochi L."/>
            <person name="Burguener G."/>
            <person name="Darino M."/>
            <person name="Turjanski A."/>
            <person name="Kreff E."/>
            <person name="Dieguez M.J."/>
            <person name="Sacco F."/>
        </authorList>
    </citation>
    <scope>NUCLEOTIDE SEQUENCE [LARGE SCALE GENOMIC DNA]</scope>
    <source>
        <strain evidence="1 2">RO10H11247</strain>
    </source>
</reference>
<gene>
    <name evidence="1" type="ORF">VP01_13980g1</name>
</gene>
<keyword evidence="2" id="KW-1185">Reference proteome</keyword>
<organism evidence="1 2">
    <name type="scientific">Puccinia sorghi</name>
    <dbReference type="NCBI Taxonomy" id="27349"/>
    <lineage>
        <taxon>Eukaryota</taxon>
        <taxon>Fungi</taxon>
        <taxon>Dikarya</taxon>
        <taxon>Basidiomycota</taxon>
        <taxon>Pucciniomycotina</taxon>
        <taxon>Pucciniomycetes</taxon>
        <taxon>Pucciniales</taxon>
        <taxon>Pucciniaceae</taxon>
        <taxon>Puccinia</taxon>
    </lineage>
</organism>
<dbReference type="AlphaFoldDB" id="A0A0L6VMX4"/>
<dbReference type="OrthoDB" id="2496461at2759"/>
<accession>A0A0L6VMX4</accession>